<protein>
    <submittedName>
        <fullName evidence="1">Unnamed protein product</fullName>
    </submittedName>
</protein>
<accession>A0A9W6TZY2</accession>
<name>A0A9W6TZY2_9STRA</name>
<dbReference type="InterPro" id="IPR013320">
    <property type="entry name" value="ConA-like_dom_sf"/>
</dbReference>
<comment type="caution">
    <text evidence="1">The sequence shown here is derived from an EMBL/GenBank/DDBJ whole genome shotgun (WGS) entry which is preliminary data.</text>
</comment>
<evidence type="ECO:0000313" key="2">
    <source>
        <dbReference type="Proteomes" id="UP001165121"/>
    </source>
</evidence>
<reference evidence="1" key="1">
    <citation type="submission" date="2023-04" db="EMBL/GenBank/DDBJ databases">
        <title>Phytophthora fragariaefolia NBRC 109709.</title>
        <authorList>
            <person name="Ichikawa N."/>
            <person name="Sato H."/>
            <person name="Tonouchi N."/>
        </authorList>
    </citation>
    <scope>NUCLEOTIDE SEQUENCE</scope>
    <source>
        <strain evidence="1">NBRC 109709</strain>
    </source>
</reference>
<dbReference type="AlphaFoldDB" id="A0A9W6TZY2"/>
<dbReference type="SUPFAM" id="SSF49899">
    <property type="entry name" value="Concanavalin A-like lectins/glucanases"/>
    <property type="match status" value="2"/>
</dbReference>
<dbReference type="EMBL" id="BSXT01000262">
    <property type="protein sequence ID" value="GMF22779.1"/>
    <property type="molecule type" value="Genomic_DNA"/>
</dbReference>
<dbReference type="Proteomes" id="UP001165121">
    <property type="component" value="Unassembled WGS sequence"/>
</dbReference>
<proteinExistence type="predicted"/>
<sequence>MMDAAPAAAGLKELPPAASKAQYQRSRAFAFAGLAISDTPSPRAADSYAAILSQSGRATAALQLSSLRGTNFSFDVWLALLPQEPDGAYTGGIVYGLQSEHTESRNWPKFHQQFVLVSATGDLFCSVIDHRPVVKSSLQTQRWYHVALSYDHASRRQDVYVDGEKIRSDIGTLHREMEFLKHEQFGTGCITANGLHFPKPGYLGWYGFHGLVDEFRVWGDVLTEGEVVELACGGKAVEKPLVGTLKVSGRAPRGSTWNVSQVYCSKPLKGRRLEMPVYSSRTRLAIVRPEQLPADTIKTLCCYLTGFDAFSLSHTNFWWMQYLASGAHWQRCLPNAAISYPDGVTSCKEQYMLSRSIAFSGLQGDDSPHVDSYAYITCVGSEQRRRSLFRLNFLGSESFSFDVWFSLLPASDGKHFGGIIYGLQSTSRESRQWPYYHQQFVLVSSTGDLYCSVLDSRPILASNLESSRWYHVALTYDNEHQRQDVYLGGENIHSSTGALHREWGYLTHEQVGSGCITAGGLNLPRPQYLGWYGFRGVIDDFRIWSGVLSQDEVSRLVGGETLRTELLRASMKTVNAGERVVRTQLTWINVRLTMCTRPTEARSMQQIEYRSPSQSNCTLS</sequence>
<organism evidence="1 2">
    <name type="scientific">Phytophthora fragariaefolia</name>
    <dbReference type="NCBI Taxonomy" id="1490495"/>
    <lineage>
        <taxon>Eukaryota</taxon>
        <taxon>Sar</taxon>
        <taxon>Stramenopiles</taxon>
        <taxon>Oomycota</taxon>
        <taxon>Peronosporomycetes</taxon>
        <taxon>Peronosporales</taxon>
        <taxon>Peronosporaceae</taxon>
        <taxon>Phytophthora</taxon>
    </lineage>
</organism>
<evidence type="ECO:0000313" key="1">
    <source>
        <dbReference type="EMBL" id="GMF22779.1"/>
    </source>
</evidence>
<dbReference type="Gene3D" id="2.60.120.200">
    <property type="match status" value="2"/>
</dbReference>
<keyword evidence="2" id="KW-1185">Reference proteome</keyword>
<dbReference type="OrthoDB" id="3219396at2759"/>
<gene>
    <name evidence="1" type="ORF">Pfra01_000342700</name>
</gene>
<dbReference type="Pfam" id="PF13385">
    <property type="entry name" value="Laminin_G_3"/>
    <property type="match status" value="2"/>
</dbReference>